<dbReference type="EMBL" id="NBIV01000100">
    <property type="protein sequence ID" value="PXF44159.1"/>
    <property type="molecule type" value="Genomic_DNA"/>
</dbReference>
<organism evidence="3 4">
    <name type="scientific">Gracilariopsis chorda</name>
    <dbReference type="NCBI Taxonomy" id="448386"/>
    <lineage>
        <taxon>Eukaryota</taxon>
        <taxon>Rhodophyta</taxon>
        <taxon>Florideophyceae</taxon>
        <taxon>Rhodymeniophycidae</taxon>
        <taxon>Gracilariales</taxon>
        <taxon>Gracilariaceae</taxon>
        <taxon>Gracilariopsis</taxon>
    </lineage>
</organism>
<evidence type="ECO:0000259" key="2">
    <source>
        <dbReference type="Pfam" id="PF03732"/>
    </source>
</evidence>
<dbReference type="Proteomes" id="UP000247409">
    <property type="component" value="Unassembled WGS sequence"/>
</dbReference>
<sequence>MLSSLQEEVQSLKATLKTQTELIEKLQARLESTNNVTVQTRTPSAGKNTIRAPPITMFAGKAEDRNSEKVKSFFYSIPKYGKLCNYSEHNMLDLAECYLQDRAASWMMRLENENRKPTSLEELQKTMVDEFVPANEKASAPVKLMDLRMKDSN</sequence>
<gene>
    <name evidence="3" type="ORF">BWQ96_06086</name>
</gene>
<protein>
    <recommendedName>
        <fullName evidence="2">Retrotransposon gag domain-containing protein</fullName>
    </recommendedName>
</protein>
<keyword evidence="4" id="KW-1185">Reference proteome</keyword>
<dbReference type="InterPro" id="IPR005162">
    <property type="entry name" value="Retrotrans_gag_dom"/>
</dbReference>
<comment type="caution">
    <text evidence="3">The sequence shown here is derived from an EMBL/GenBank/DDBJ whole genome shotgun (WGS) entry which is preliminary data.</text>
</comment>
<feature type="coiled-coil region" evidence="1">
    <location>
        <begin position="2"/>
        <end position="36"/>
    </location>
</feature>
<dbReference type="AlphaFoldDB" id="A0A2V3IQ24"/>
<accession>A0A2V3IQ24</accession>
<proteinExistence type="predicted"/>
<evidence type="ECO:0000313" key="4">
    <source>
        <dbReference type="Proteomes" id="UP000247409"/>
    </source>
</evidence>
<evidence type="ECO:0000313" key="3">
    <source>
        <dbReference type="EMBL" id="PXF44159.1"/>
    </source>
</evidence>
<name>A0A2V3IQ24_9FLOR</name>
<reference evidence="3 4" key="1">
    <citation type="journal article" date="2018" name="Mol. Biol. Evol.">
        <title>Analysis of the draft genome of the red seaweed Gracilariopsis chorda provides insights into genome size evolution in Rhodophyta.</title>
        <authorList>
            <person name="Lee J."/>
            <person name="Yang E.C."/>
            <person name="Graf L."/>
            <person name="Yang J.H."/>
            <person name="Qiu H."/>
            <person name="Zel Zion U."/>
            <person name="Chan C.X."/>
            <person name="Stephens T.G."/>
            <person name="Weber A.P.M."/>
            <person name="Boo G.H."/>
            <person name="Boo S.M."/>
            <person name="Kim K.M."/>
            <person name="Shin Y."/>
            <person name="Jung M."/>
            <person name="Lee S.J."/>
            <person name="Yim H.S."/>
            <person name="Lee J.H."/>
            <person name="Bhattacharya D."/>
            <person name="Yoon H.S."/>
        </authorList>
    </citation>
    <scope>NUCLEOTIDE SEQUENCE [LARGE SCALE GENOMIC DNA]</scope>
    <source>
        <strain evidence="3 4">SKKU-2015</strain>
        <tissue evidence="3">Whole body</tissue>
    </source>
</reference>
<dbReference type="Pfam" id="PF03732">
    <property type="entry name" value="Retrotrans_gag"/>
    <property type="match status" value="1"/>
</dbReference>
<evidence type="ECO:0000256" key="1">
    <source>
        <dbReference type="SAM" id="Coils"/>
    </source>
</evidence>
<feature type="domain" description="Retrotransposon gag" evidence="2">
    <location>
        <begin position="94"/>
        <end position="149"/>
    </location>
</feature>
<keyword evidence="1" id="KW-0175">Coiled coil</keyword>